<dbReference type="EMBL" id="SNXE01000006">
    <property type="protein sequence ID" value="TDP07802.1"/>
    <property type="molecule type" value="Genomic_DNA"/>
</dbReference>
<protein>
    <submittedName>
        <fullName evidence="4">Anthranilate--CoA ligase</fullName>
    </submittedName>
</protein>
<dbReference type="GO" id="GO:0016878">
    <property type="term" value="F:acid-thiol ligase activity"/>
    <property type="evidence" value="ECO:0007669"/>
    <property type="project" value="TreeGrafter"/>
</dbReference>
<evidence type="ECO:0000313" key="5">
    <source>
        <dbReference type="Proteomes" id="UP000295357"/>
    </source>
</evidence>
<dbReference type="PANTHER" id="PTHR43352:SF1">
    <property type="entry name" value="ANTHRANILATE--COA LIGASE"/>
    <property type="match status" value="1"/>
</dbReference>
<dbReference type="PANTHER" id="PTHR43352">
    <property type="entry name" value="ACETYL-COA SYNTHETASE"/>
    <property type="match status" value="1"/>
</dbReference>
<keyword evidence="1 4" id="KW-0436">Ligase</keyword>
<keyword evidence="5" id="KW-1185">Reference proteome</keyword>
<dbReference type="InterPro" id="IPR000873">
    <property type="entry name" value="AMP-dep_synth/lig_dom"/>
</dbReference>
<evidence type="ECO:0000313" key="4">
    <source>
        <dbReference type="EMBL" id="TDP07802.1"/>
    </source>
</evidence>
<dbReference type="InterPro" id="IPR045851">
    <property type="entry name" value="AMP-bd_C_sf"/>
</dbReference>
<evidence type="ECO:0000256" key="1">
    <source>
        <dbReference type="ARBA" id="ARBA00022598"/>
    </source>
</evidence>
<gene>
    <name evidence="4" type="ORF">DFR39_10662</name>
</gene>
<dbReference type="InterPro" id="IPR025110">
    <property type="entry name" value="AMP-bd_C"/>
</dbReference>
<dbReference type="Gene3D" id="3.30.300.30">
    <property type="match status" value="1"/>
</dbReference>
<dbReference type="GO" id="GO:0044550">
    <property type="term" value="P:secondary metabolite biosynthetic process"/>
    <property type="evidence" value="ECO:0007669"/>
    <property type="project" value="TreeGrafter"/>
</dbReference>
<dbReference type="Proteomes" id="UP000295357">
    <property type="component" value="Unassembled WGS sequence"/>
</dbReference>
<evidence type="ECO:0000259" key="2">
    <source>
        <dbReference type="Pfam" id="PF00501"/>
    </source>
</evidence>
<dbReference type="AlphaFoldDB" id="A0A4R6MZH4"/>
<dbReference type="Pfam" id="PF13193">
    <property type="entry name" value="AMP-binding_C"/>
    <property type="match status" value="1"/>
</dbReference>
<organism evidence="4 5">
    <name type="scientific">Roseateles asaccharophilus</name>
    <dbReference type="NCBI Taxonomy" id="582607"/>
    <lineage>
        <taxon>Bacteria</taxon>
        <taxon>Pseudomonadati</taxon>
        <taxon>Pseudomonadota</taxon>
        <taxon>Betaproteobacteria</taxon>
        <taxon>Burkholderiales</taxon>
        <taxon>Sphaerotilaceae</taxon>
        <taxon>Roseateles</taxon>
    </lineage>
</organism>
<dbReference type="Gene3D" id="3.40.50.12780">
    <property type="entry name" value="N-terminal domain of ligase-like"/>
    <property type="match status" value="1"/>
</dbReference>
<dbReference type="RefSeq" id="WP_133604090.1">
    <property type="nucleotide sequence ID" value="NZ_JAUFPJ010000007.1"/>
</dbReference>
<feature type="domain" description="AMP-dependent synthetase/ligase" evidence="2">
    <location>
        <begin position="50"/>
        <end position="394"/>
    </location>
</feature>
<dbReference type="PROSITE" id="PS00455">
    <property type="entry name" value="AMP_BINDING"/>
    <property type="match status" value="1"/>
</dbReference>
<dbReference type="CDD" id="cd05958">
    <property type="entry name" value="ABCL"/>
    <property type="match status" value="1"/>
</dbReference>
<dbReference type="InterPro" id="IPR020845">
    <property type="entry name" value="AMP-binding_CS"/>
</dbReference>
<reference evidence="4 5" key="1">
    <citation type="submission" date="2019-03" db="EMBL/GenBank/DDBJ databases">
        <title>Genomic Encyclopedia of Type Strains, Phase IV (KMG-IV): sequencing the most valuable type-strain genomes for metagenomic binning, comparative biology and taxonomic classification.</title>
        <authorList>
            <person name="Goeker M."/>
        </authorList>
    </citation>
    <scope>NUCLEOTIDE SEQUENCE [LARGE SCALE GENOMIC DNA]</scope>
    <source>
        <strain evidence="4 5">DSM 25082</strain>
    </source>
</reference>
<comment type="caution">
    <text evidence="4">The sequence shown here is derived from an EMBL/GenBank/DDBJ whole genome shotgun (WGS) entry which is preliminary data.</text>
</comment>
<proteinExistence type="predicted"/>
<accession>A0A4R6MZH4</accession>
<name>A0A4R6MZH4_9BURK</name>
<dbReference type="Pfam" id="PF00501">
    <property type="entry name" value="AMP-binding"/>
    <property type="match status" value="1"/>
</dbReference>
<dbReference type="OrthoDB" id="9766486at2"/>
<sequence length="545" mass="59266">MSTTAHLDTFARDRLPPKDQWPELLFELPSLQFPERLNCADALLDRWVREGQGERLCMEGAGGLRWSYADLQAQANRIARVLVEDLGVVSGNRVLLRGANTPMMAACWFAIMKVGAIAVATMPLLRAKELVQVIQKAEVSHALCDERLAEELQLAQAQCPTLRQVLHYGGAGALEARAAAKPANFTNVDTAAEDCCIIAFTSGTTGQPKGTMHFHRDVLAICQCWPVHCLRARPEDKFIGSPPLAFTFGLGGLVLFPMSIGASTVLLEKASPEALLPAIAQYRATICFTAPTAYRAMAAQVGGHDLSSLRQCVSAGEALPAATRALWKEATGIEMIDGIGATELLHIFISHTEAEARPGATGRPVPGYQACILDDEGRVLPPGQVGRLAVKGPTGCRYLADERQTRYVQGGWNLTGDAYLMDEQGYFVYQARTDDMIISGGYNIAGPEVESALLLHPKVAECAVVGARDPERGEIVKAFVVLRDGQGDALRQDPALESTLIKELQDFVKASIAPYKYPRAIEFRASLPRTETGKLQRFRLRQEAQ</sequence>
<dbReference type="InterPro" id="IPR042099">
    <property type="entry name" value="ANL_N_sf"/>
</dbReference>
<feature type="domain" description="AMP-binding enzyme C-terminal" evidence="3">
    <location>
        <begin position="448"/>
        <end position="534"/>
    </location>
</feature>
<dbReference type="SUPFAM" id="SSF56801">
    <property type="entry name" value="Acetyl-CoA synthetase-like"/>
    <property type="match status" value="1"/>
</dbReference>
<evidence type="ECO:0000259" key="3">
    <source>
        <dbReference type="Pfam" id="PF13193"/>
    </source>
</evidence>